<gene>
    <name evidence="6" type="ORF">Bccel_1706</name>
</gene>
<dbReference type="GO" id="GO:0046872">
    <property type="term" value="F:metal ion binding"/>
    <property type="evidence" value="ECO:0007669"/>
    <property type="project" value="UniProtKB-KW"/>
</dbReference>
<accession>A0A0L6JKX6</accession>
<dbReference type="InterPro" id="IPR050377">
    <property type="entry name" value="Radical_SAM_PqqE_MftC-like"/>
</dbReference>
<evidence type="ECO:0000256" key="1">
    <source>
        <dbReference type="ARBA" id="ARBA00022691"/>
    </source>
</evidence>
<dbReference type="InterPro" id="IPR013785">
    <property type="entry name" value="Aldolase_TIM"/>
</dbReference>
<evidence type="ECO:0000256" key="4">
    <source>
        <dbReference type="ARBA" id="ARBA00023014"/>
    </source>
</evidence>
<evidence type="ECO:0000256" key="2">
    <source>
        <dbReference type="ARBA" id="ARBA00022723"/>
    </source>
</evidence>
<dbReference type="InterPro" id="IPR007197">
    <property type="entry name" value="rSAM"/>
</dbReference>
<comment type="caution">
    <text evidence="6">The sequence shown here is derived from an EMBL/GenBank/DDBJ whole genome shotgun (WGS) entry which is preliminary data.</text>
</comment>
<dbReference type="eggNOG" id="COG0535">
    <property type="taxonomic scope" value="Bacteria"/>
</dbReference>
<dbReference type="GO" id="GO:0051536">
    <property type="term" value="F:iron-sulfur cluster binding"/>
    <property type="evidence" value="ECO:0007669"/>
    <property type="project" value="UniProtKB-KW"/>
</dbReference>
<dbReference type="Proteomes" id="UP000036923">
    <property type="component" value="Unassembled WGS sequence"/>
</dbReference>
<keyword evidence="2" id="KW-0479">Metal-binding</keyword>
<evidence type="ECO:0000256" key="3">
    <source>
        <dbReference type="ARBA" id="ARBA00023004"/>
    </source>
</evidence>
<dbReference type="Pfam" id="PF04055">
    <property type="entry name" value="Radical_SAM"/>
    <property type="match status" value="1"/>
</dbReference>
<reference evidence="7" key="1">
    <citation type="submission" date="2015-07" db="EMBL/GenBank/DDBJ databases">
        <title>Near-Complete Genome Sequence of the Cellulolytic Bacterium Bacteroides (Pseudobacteroides) cellulosolvens ATCC 35603.</title>
        <authorList>
            <person name="Dassa B."/>
            <person name="Utturkar S.M."/>
            <person name="Klingeman D.M."/>
            <person name="Hurt R.A."/>
            <person name="Keller M."/>
            <person name="Xu J."/>
            <person name="Reddy Y.H.K."/>
            <person name="Borovok I."/>
            <person name="Grinberg I.R."/>
            <person name="Lamed R."/>
            <person name="Zhivin O."/>
            <person name="Bayer E.A."/>
            <person name="Brown S.D."/>
        </authorList>
    </citation>
    <scope>NUCLEOTIDE SEQUENCE [LARGE SCALE GENOMIC DNA]</scope>
    <source>
        <strain evidence="7">DSM 2933</strain>
    </source>
</reference>
<evidence type="ECO:0000313" key="6">
    <source>
        <dbReference type="EMBL" id="KNY26444.1"/>
    </source>
</evidence>
<proteinExistence type="predicted"/>
<evidence type="ECO:0000259" key="5">
    <source>
        <dbReference type="Pfam" id="PF04055"/>
    </source>
</evidence>
<dbReference type="STRING" id="398512.Bccel_1706"/>
<name>A0A0L6JKX6_9FIRM</name>
<dbReference type="GO" id="GO:0003824">
    <property type="term" value="F:catalytic activity"/>
    <property type="evidence" value="ECO:0007669"/>
    <property type="project" value="InterPro"/>
</dbReference>
<protein>
    <submittedName>
        <fullName evidence="6">Radical SAM domain protein</fullName>
    </submittedName>
</protein>
<evidence type="ECO:0000313" key="7">
    <source>
        <dbReference type="Proteomes" id="UP000036923"/>
    </source>
</evidence>
<dbReference type="EMBL" id="LGTC01000001">
    <property type="protein sequence ID" value="KNY26444.1"/>
    <property type="molecule type" value="Genomic_DNA"/>
</dbReference>
<sequence>MMNKKFFSRMGLTIINKCNQKCSWCFEGTWKNGETQIMSLENIKRLLEWKDWSDGFTPVIFILGGEPTLHPQLLDILDLITNHNPKISKMLLTNLTCDNMLLEEVLKRKVVIFANIDQFEPDNNVRNQSKILENLDYLNTNTGNGFQYNISATVSSLEKDFSFLYDILENGRDKINNLRLAPSCVGFEYKNQFQKNFGDEYFYKVFEVLTECLKIKPDLHLSTECAINGCMINHKLYEELKNIGYNLRYVCGEPEPNADILPDMSSHWCFALKGIPEMSINNVFDYPDYNSMIDTLRAKYMEFSKKYESKCNVMNCENEQCKGPCTALNYYYTLNG</sequence>
<keyword evidence="1" id="KW-0949">S-adenosyl-L-methionine</keyword>
<dbReference type="PANTHER" id="PTHR11228">
    <property type="entry name" value="RADICAL SAM DOMAIN PROTEIN"/>
    <property type="match status" value="1"/>
</dbReference>
<keyword evidence="3" id="KW-0408">Iron</keyword>
<dbReference type="AlphaFoldDB" id="A0A0L6JKX6"/>
<dbReference type="SFLD" id="SFLDS00029">
    <property type="entry name" value="Radical_SAM"/>
    <property type="match status" value="1"/>
</dbReference>
<dbReference type="Gene3D" id="3.20.20.70">
    <property type="entry name" value="Aldolase class I"/>
    <property type="match status" value="1"/>
</dbReference>
<feature type="domain" description="Radical SAM core" evidence="5">
    <location>
        <begin position="13"/>
        <end position="122"/>
    </location>
</feature>
<organism evidence="6 7">
    <name type="scientific">Pseudobacteroides cellulosolvens ATCC 35603 = DSM 2933</name>
    <dbReference type="NCBI Taxonomy" id="398512"/>
    <lineage>
        <taxon>Bacteria</taxon>
        <taxon>Bacillati</taxon>
        <taxon>Bacillota</taxon>
        <taxon>Clostridia</taxon>
        <taxon>Eubacteriales</taxon>
        <taxon>Oscillospiraceae</taxon>
        <taxon>Pseudobacteroides</taxon>
    </lineage>
</organism>
<keyword evidence="7" id="KW-1185">Reference proteome</keyword>
<dbReference type="InterPro" id="IPR058240">
    <property type="entry name" value="rSAM_sf"/>
</dbReference>
<dbReference type="PANTHER" id="PTHR11228:SF7">
    <property type="entry name" value="PQQA PEPTIDE CYCLASE"/>
    <property type="match status" value="1"/>
</dbReference>
<dbReference type="SUPFAM" id="SSF102114">
    <property type="entry name" value="Radical SAM enzymes"/>
    <property type="match status" value="1"/>
</dbReference>
<keyword evidence="4" id="KW-0411">Iron-sulfur</keyword>